<dbReference type="STRING" id="337451.A0A443NUH0"/>
<evidence type="ECO:0000256" key="9">
    <source>
        <dbReference type="ARBA" id="ARBA00023180"/>
    </source>
</evidence>
<evidence type="ECO:0000259" key="13">
    <source>
        <dbReference type="PROSITE" id="PS50011"/>
    </source>
</evidence>
<accession>A0A443NUH0</accession>
<evidence type="ECO:0000313" key="15">
    <source>
        <dbReference type="Proteomes" id="UP000283530"/>
    </source>
</evidence>
<name>A0A443NUH0_9MAGN</name>
<feature type="signal peptide" evidence="12">
    <location>
        <begin position="1"/>
        <end position="25"/>
    </location>
</feature>
<dbReference type="InterPro" id="IPR032675">
    <property type="entry name" value="LRR_dom_sf"/>
</dbReference>
<evidence type="ECO:0000256" key="1">
    <source>
        <dbReference type="ARBA" id="ARBA00004479"/>
    </source>
</evidence>
<dbReference type="OrthoDB" id="676979at2759"/>
<dbReference type="PANTHER" id="PTHR48006">
    <property type="entry name" value="LEUCINE-RICH REPEAT-CONTAINING PROTEIN DDB_G0281931-RELATED"/>
    <property type="match status" value="1"/>
</dbReference>
<dbReference type="InterPro" id="IPR001611">
    <property type="entry name" value="Leu-rich_rpt"/>
</dbReference>
<dbReference type="Gene3D" id="1.10.510.10">
    <property type="entry name" value="Transferase(Phosphotransferase) domain 1"/>
    <property type="match status" value="1"/>
</dbReference>
<dbReference type="Proteomes" id="UP000283530">
    <property type="component" value="Unassembled WGS sequence"/>
</dbReference>
<gene>
    <name evidence="14" type="ORF">CKAN_01086600</name>
</gene>
<evidence type="ECO:0000256" key="8">
    <source>
        <dbReference type="ARBA" id="ARBA00023170"/>
    </source>
</evidence>
<dbReference type="Pfam" id="PF23598">
    <property type="entry name" value="LRR_14"/>
    <property type="match status" value="1"/>
</dbReference>
<evidence type="ECO:0000256" key="3">
    <source>
        <dbReference type="ARBA" id="ARBA00022692"/>
    </source>
</evidence>
<feature type="domain" description="Protein kinase" evidence="13">
    <location>
        <begin position="479"/>
        <end position="755"/>
    </location>
</feature>
<evidence type="ECO:0000256" key="11">
    <source>
        <dbReference type="SAM" id="Phobius"/>
    </source>
</evidence>
<dbReference type="FunFam" id="3.30.200.20:FF:000285">
    <property type="entry name" value="Putative inactive leucine-rich repeat receptor-like protein kinase"/>
    <property type="match status" value="1"/>
</dbReference>
<comment type="subcellular location">
    <subcellularLocation>
        <location evidence="1">Membrane</location>
        <topology evidence="1">Single-pass type I membrane protein</topology>
    </subcellularLocation>
</comment>
<keyword evidence="9" id="KW-0325">Glycoprotein</keyword>
<keyword evidence="7 11" id="KW-0472">Membrane</keyword>
<dbReference type="InterPro" id="IPR051824">
    <property type="entry name" value="LRR_Rcpt-Like_S/T_Kinase"/>
</dbReference>
<sequence length="788" mass="86764">MAKVNYNWFLLILLVVLVSIPCTNQLESSQVLTLMRIKKLLNFPAVLSGWNRYTDFCNIEPNSSLILVCYEGSITQLHMIGQDGSPMLPKNFSIGSFFTTLARLPSLKVLSLVSLGLWGPMPTGIGSLSSLEILNMSSNFLYGTIPEEVSALKNLQTLILDHNLFSGQVPDWLSGLPLLAVLSLRGNSLGGPLPNSLGDLENLRVLALSGNNLYGEVPDLSNLTNLQVLDLQGNYLGPQFPRLGSKVATLILRNNKFRSGIPSELSSYVQLQHLDISLNRFMGPFSPSLLALPSINYLDISENGFSGMLFQNTSCNEGLRFVDLSSNLLTGSLPTCLVSYSQTKVVRYANNCLTAGAQNQHPYSFCRNEALAVLGLLHSQQKKASMNKVALPLSMAGGLVGGVALLCVFIWLILQRVNVKKAKGRPSVRLIAENASTGVPPKLLSDARYISQKMRLGALCLPAYRTFSLEELQEATNNFETSTLMGEGSHGQMYRGKLKDGSLVAIRCLKTKKRNCKQNFVHHIELFSKLRHHHLVSALGHCFEYRDDPSVSKLFLIFEYVRNGTLRSNISGGFAGHTLSWTQRIVAAIGVTKGIQFLHAGIVPGVFANKLKITNILLDQNLVAKISSYNLPPLEENMRTEVQAGVSWPGSKELKIPARTKHEDKMDVYDIGVILLEIITGRPITYESEVELVKDQVSVSISADETARRGITDPVVQSTCLDESLKTVMEICISCLSKKPTERPSVEDVLWNLQFAAQAQEAWRRDSQSSDRSSVSLPQSSQLQLVIQ</sequence>
<evidence type="ECO:0000256" key="10">
    <source>
        <dbReference type="SAM" id="MobiDB-lite"/>
    </source>
</evidence>
<evidence type="ECO:0000256" key="7">
    <source>
        <dbReference type="ARBA" id="ARBA00023136"/>
    </source>
</evidence>
<keyword evidence="4 12" id="KW-0732">Signal</keyword>
<dbReference type="GO" id="GO:0004672">
    <property type="term" value="F:protein kinase activity"/>
    <property type="evidence" value="ECO:0007669"/>
    <property type="project" value="InterPro"/>
</dbReference>
<dbReference type="Gene3D" id="3.80.10.10">
    <property type="entry name" value="Ribonuclease Inhibitor"/>
    <property type="match status" value="3"/>
</dbReference>
<reference evidence="14 15" key="1">
    <citation type="journal article" date="2019" name="Nat. Plants">
        <title>Stout camphor tree genome fills gaps in understanding of flowering plant genome evolution.</title>
        <authorList>
            <person name="Chaw S.M."/>
            <person name="Liu Y.C."/>
            <person name="Wu Y.W."/>
            <person name="Wang H.Y."/>
            <person name="Lin C.I."/>
            <person name="Wu C.S."/>
            <person name="Ke H.M."/>
            <person name="Chang L.Y."/>
            <person name="Hsu C.Y."/>
            <person name="Yang H.T."/>
            <person name="Sudianto E."/>
            <person name="Hsu M.H."/>
            <person name="Wu K.P."/>
            <person name="Wang L.N."/>
            <person name="Leebens-Mack J.H."/>
            <person name="Tsai I.J."/>
        </authorList>
    </citation>
    <scope>NUCLEOTIDE SEQUENCE [LARGE SCALE GENOMIC DNA]</scope>
    <source>
        <strain evidence="15">cv. Chaw 1501</strain>
        <tissue evidence="14">Young leaves</tissue>
    </source>
</reference>
<dbReference type="Gene3D" id="3.30.200.20">
    <property type="entry name" value="Phosphorylase Kinase, domain 1"/>
    <property type="match status" value="1"/>
</dbReference>
<feature type="compositionally biased region" description="Low complexity" evidence="10">
    <location>
        <begin position="770"/>
        <end position="788"/>
    </location>
</feature>
<keyword evidence="14" id="KW-0418">Kinase</keyword>
<comment type="caution">
    <text evidence="14">The sequence shown here is derived from an EMBL/GenBank/DDBJ whole genome shotgun (WGS) entry which is preliminary data.</text>
</comment>
<dbReference type="InterPro" id="IPR055414">
    <property type="entry name" value="LRR_R13L4/SHOC2-like"/>
</dbReference>
<dbReference type="FunFam" id="3.80.10.10:FF:000155">
    <property type="entry name" value="Putative inactive leucine-rich repeat receptor-like protein kinase"/>
    <property type="match status" value="1"/>
</dbReference>
<keyword evidence="6 11" id="KW-1133">Transmembrane helix</keyword>
<dbReference type="AlphaFoldDB" id="A0A443NUH0"/>
<keyword evidence="15" id="KW-1185">Reference proteome</keyword>
<evidence type="ECO:0000256" key="4">
    <source>
        <dbReference type="ARBA" id="ARBA00022729"/>
    </source>
</evidence>
<dbReference type="PROSITE" id="PS51450">
    <property type="entry name" value="LRR"/>
    <property type="match status" value="1"/>
</dbReference>
<feature type="region of interest" description="Disordered" evidence="10">
    <location>
        <begin position="766"/>
        <end position="788"/>
    </location>
</feature>
<dbReference type="PANTHER" id="PTHR48006:SF84">
    <property type="entry name" value="REPEAT TRANSMEMBRANE PROTEIN KINASE, PUTATIVE, EXPRESSED-RELATED"/>
    <property type="match status" value="1"/>
</dbReference>
<protein>
    <submittedName>
        <fullName evidence="14">Putative inactive leucine-rich repeat receptor-like protein kinase</fullName>
    </submittedName>
</protein>
<keyword evidence="3 11" id="KW-0812">Transmembrane</keyword>
<dbReference type="Pfam" id="PF00069">
    <property type="entry name" value="Pkinase"/>
    <property type="match status" value="1"/>
</dbReference>
<dbReference type="InterPro" id="IPR011009">
    <property type="entry name" value="Kinase-like_dom_sf"/>
</dbReference>
<dbReference type="FunFam" id="1.10.510.10:FF:000431">
    <property type="entry name" value="Putative inactive leucine-rich repeat receptor-like protein kinase"/>
    <property type="match status" value="1"/>
</dbReference>
<evidence type="ECO:0000256" key="12">
    <source>
        <dbReference type="SAM" id="SignalP"/>
    </source>
</evidence>
<dbReference type="SUPFAM" id="SSF56112">
    <property type="entry name" value="Protein kinase-like (PK-like)"/>
    <property type="match status" value="1"/>
</dbReference>
<evidence type="ECO:0000256" key="6">
    <source>
        <dbReference type="ARBA" id="ARBA00022989"/>
    </source>
</evidence>
<feature type="chain" id="PRO_5019330411" evidence="12">
    <location>
        <begin position="26"/>
        <end position="788"/>
    </location>
</feature>
<proteinExistence type="predicted"/>
<keyword evidence="5" id="KW-0677">Repeat</keyword>
<evidence type="ECO:0000313" key="14">
    <source>
        <dbReference type="EMBL" id="RWR82155.1"/>
    </source>
</evidence>
<dbReference type="PROSITE" id="PS50011">
    <property type="entry name" value="PROTEIN_KINASE_DOM"/>
    <property type="match status" value="1"/>
</dbReference>
<dbReference type="EMBL" id="QPKB01000004">
    <property type="protein sequence ID" value="RWR82155.1"/>
    <property type="molecule type" value="Genomic_DNA"/>
</dbReference>
<dbReference type="SUPFAM" id="SSF52047">
    <property type="entry name" value="RNI-like"/>
    <property type="match status" value="1"/>
</dbReference>
<evidence type="ECO:0000256" key="2">
    <source>
        <dbReference type="ARBA" id="ARBA00022614"/>
    </source>
</evidence>
<organism evidence="14 15">
    <name type="scientific">Cinnamomum micranthum f. kanehirae</name>
    <dbReference type="NCBI Taxonomy" id="337451"/>
    <lineage>
        <taxon>Eukaryota</taxon>
        <taxon>Viridiplantae</taxon>
        <taxon>Streptophyta</taxon>
        <taxon>Embryophyta</taxon>
        <taxon>Tracheophyta</taxon>
        <taxon>Spermatophyta</taxon>
        <taxon>Magnoliopsida</taxon>
        <taxon>Magnoliidae</taxon>
        <taxon>Laurales</taxon>
        <taxon>Lauraceae</taxon>
        <taxon>Cinnamomum</taxon>
    </lineage>
</organism>
<keyword evidence="2" id="KW-0433">Leucine-rich repeat</keyword>
<evidence type="ECO:0000256" key="5">
    <source>
        <dbReference type="ARBA" id="ARBA00022737"/>
    </source>
</evidence>
<dbReference type="FunFam" id="3.80.10.10:FF:001001">
    <property type="entry name" value="Probable inactive leucine-rich repeat receptor-like protein kinase At3g03770"/>
    <property type="match status" value="1"/>
</dbReference>
<feature type="transmembrane region" description="Helical" evidence="11">
    <location>
        <begin position="389"/>
        <end position="414"/>
    </location>
</feature>
<dbReference type="GO" id="GO:0005524">
    <property type="term" value="F:ATP binding"/>
    <property type="evidence" value="ECO:0007669"/>
    <property type="project" value="InterPro"/>
</dbReference>
<keyword evidence="14" id="KW-0808">Transferase</keyword>
<keyword evidence="8 14" id="KW-0675">Receptor</keyword>
<dbReference type="GO" id="GO:0016020">
    <property type="term" value="C:membrane"/>
    <property type="evidence" value="ECO:0007669"/>
    <property type="project" value="UniProtKB-SubCell"/>
</dbReference>
<dbReference type="InterPro" id="IPR000719">
    <property type="entry name" value="Prot_kinase_dom"/>
</dbReference>